<dbReference type="GO" id="GO:0005737">
    <property type="term" value="C:cytoplasm"/>
    <property type="evidence" value="ECO:0007669"/>
    <property type="project" value="TreeGrafter"/>
</dbReference>
<dbReference type="KEGG" id="acan:ACA1_360240"/>
<organism evidence="2 3">
    <name type="scientific">Acanthamoeba castellanii (strain ATCC 30010 / Neff)</name>
    <dbReference type="NCBI Taxonomy" id="1257118"/>
    <lineage>
        <taxon>Eukaryota</taxon>
        <taxon>Amoebozoa</taxon>
        <taxon>Discosea</taxon>
        <taxon>Longamoebia</taxon>
        <taxon>Centramoebida</taxon>
        <taxon>Acanthamoebidae</taxon>
        <taxon>Acanthamoeba</taxon>
    </lineage>
</organism>
<dbReference type="GO" id="GO:0016706">
    <property type="term" value="F:2-oxoglutarate-dependent dioxygenase activity"/>
    <property type="evidence" value="ECO:0007669"/>
    <property type="project" value="TreeGrafter"/>
</dbReference>
<dbReference type="GeneID" id="14923978"/>
<dbReference type="Proteomes" id="UP000011083">
    <property type="component" value="Unassembled WGS sequence"/>
</dbReference>
<dbReference type="PANTHER" id="PTHR12480">
    <property type="entry name" value="ARGININE DEMETHYLASE AND LYSYL-HYDROXYLASE JMJD"/>
    <property type="match status" value="1"/>
</dbReference>
<dbReference type="RefSeq" id="XP_004352486.1">
    <property type="nucleotide sequence ID" value="XM_004352434.1"/>
</dbReference>
<dbReference type="Gene3D" id="2.60.120.650">
    <property type="entry name" value="Cupin"/>
    <property type="match status" value="1"/>
</dbReference>
<dbReference type="OMA" id="HANEINC"/>
<dbReference type="GO" id="GO:0005634">
    <property type="term" value="C:nucleus"/>
    <property type="evidence" value="ECO:0007669"/>
    <property type="project" value="TreeGrafter"/>
</dbReference>
<evidence type="ECO:0000259" key="1">
    <source>
        <dbReference type="PROSITE" id="PS51184"/>
    </source>
</evidence>
<proteinExistence type="predicted"/>
<reference evidence="2 3" key="1">
    <citation type="journal article" date="2013" name="Genome Biol.">
        <title>Genome of Acanthamoeba castellanii highlights extensive lateral gene transfer and early evolution of tyrosine kinase signaling.</title>
        <authorList>
            <person name="Clarke M."/>
            <person name="Lohan A.J."/>
            <person name="Liu B."/>
            <person name="Lagkouvardos I."/>
            <person name="Roy S."/>
            <person name="Zafar N."/>
            <person name="Bertelli C."/>
            <person name="Schilde C."/>
            <person name="Kianianmomeni A."/>
            <person name="Burglin T.R."/>
            <person name="Frech C."/>
            <person name="Turcotte B."/>
            <person name="Kopec K.O."/>
            <person name="Synnott J.M."/>
            <person name="Choo C."/>
            <person name="Paponov I."/>
            <person name="Finkler A."/>
            <person name="Soon Heng Tan C."/>
            <person name="Hutchins A.P."/>
            <person name="Weinmeier T."/>
            <person name="Rattei T."/>
            <person name="Chu J.S."/>
            <person name="Gimenez G."/>
            <person name="Irimia M."/>
            <person name="Rigden D.J."/>
            <person name="Fitzpatrick D.A."/>
            <person name="Lorenzo-Morales J."/>
            <person name="Bateman A."/>
            <person name="Chiu C.H."/>
            <person name="Tang P."/>
            <person name="Hegemann P."/>
            <person name="Fromm H."/>
            <person name="Raoult D."/>
            <person name="Greub G."/>
            <person name="Miranda-Saavedra D."/>
            <person name="Chen N."/>
            <person name="Nash P."/>
            <person name="Ginger M.L."/>
            <person name="Horn M."/>
            <person name="Schaap P."/>
            <person name="Caler L."/>
            <person name="Loftus B."/>
        </authorList>
    </citation>
    <scope>NUCLEOTIDE SEQUENCE [LARGE SCALE GENOMIC DNA]</scope>
    <source>
        <strain evidence="2 3">Neff</strain>
    </source>
</reference>
<dbReference type="AlphaFoldDB" id="L8HBV1"/>
<dbReference type="EMBL" id="KB007867">
    <property type="protein sequence ID" value="ELR23009.1"/>
    <property type="molecule type" value="Genomic_DNA"/>
</dbReference>
<dbReference type="Pfam" id="PF02373">
    <property type="entry name" value="JmjC"/>
    <property type="match status" value="1"/>
</dbReference>
<dbReference type="InterPro" id="IPR050910">
    <property type="entry name" value="JMJD6_ArgDemeth/LysHydrox"/>
</dbReference>
<dbReference type="InterPro" id="IPR003347">
    <property type="entry name" value="JmjC_dom"/>
</dbReference>
<evidence type="ECO:0000313" key="2">
    <source>
        <dbReference type="EMBL" id="ELR23009.1"/>
    </source>
</evidence>
<dbReference type="PROSITE" id="PS51184">
    <property type="entry name" value="JMJC"/>
    <property type="match status" value="1"/>
</dbReference>
<dbReference type="SUPFAM" id="SSF51197">
    <property type="entry name" value="Clavaminate synthase-like"/>
    <property type="match status" value="1"/>
</dbReference>
<dbReference type="PANTHER" id="PTHR12480:SF6">
    <property type="entry name" value="2-OXOGLUTARATE AND IRON-DEPENDENT OXYGENASE JMJD4"/>
    <property type="match status" value="1"/>
</dbReference>
<keyword evidence="3" id="KW-1185">Reference proteome</keyword>
<dbReference type="SMART" id="SM00558">
    <property type="entry name" value="JmjC"/>
    <property type="match status" value="1"/>
</dbReference>
<gene>
    <name evidence="2" type="ORF">ACA1_360240</name>
</gene>
<protein>
    <submittedName>
        <fullName evidence="2">Jumonji domain containing 4 isoform 1, putative</fullName>
    </submittedName>
</protein>
<accession>L8HBV1</accession>
<dbReference type="GO" id="GO:0043565">
    <property type="term" value="F:sequence-specific DNA binding"/>
    <property type="evidence" value="ECO:0007669"/>
    <property type="project" value="TreeGrafter"/>
</dbReference>
<name>L8HBV1_ACACF</name>
<dbReference type="VEuPathDB" id="AmoebaDB:ACA1_360240"/>
<evidence type="ECO:0000313" key="3">
    <source>
        <dbReference type="Proteomes" id="UP000011083"/>
    </source>
</evidence>
<sequence length="469" mass="53819">MLEPREERIVDEEVLRFILRADPQRLRTPASCIERISADSATYSHFFSKFLVTNKYCMPDWMLDVAQCKTLSDSHWSALQHWTVDAAPHETQRQINFHHFKESFGNAQLNVAECGVRDFSDQRRRQMTMSEYIDYWCRHRAMRADEGKTEAGLSPAEIEEAKAILYNKDWHYVKQNPGKIAYTLPLIFSDDWMNLHWDSRTDIDDDYRFVYMGPKGSWTPLHSDVFGSYSWSANVCGRKRWVFFPPEQGPLLKDKFGNLMYDIEEDQKVSASASAARGARPISCVQEAGETIFVPSGWFHQVWNEEDTISINHNWANACNVDLLWATLAKDFHAVQKELDDCKDTEGWDEQCQLMLRTLSGWNLVDFARFVAHLARVHLALLDGCDPAKRKGGDDDEESHSRAKSRLLLALFSLGRLARVAEDLLRYEAVARQVSGDDGELRFEAATFARLVADIPRIITAEVAEPGRP</sequence>
<dbReference type="OrthoDB" id="203487at2759"/>
<feature type="domain" description="JmjC" evidence="1">
    <location>
        <begin position="173"/>
        <end position="332"/>
    </location>
</feature>
<dbReference type="GO" id="GO:0045905">
    <property type="term" value="P:positive regulation of translational termination"/>
    <property type="evidence" value="ECO:0007669"/>
    <property type="project" value="TreeGrafter"/>
</dbReference>